<dbReference type="PANTHER" id="PTHR33446:SF2">
    <property type="entry name" value="PROTEIN TONB"/>
    <property type="match status" value="1"/>
</dbReference>
<keyword evidence="7" id="KW-0653">Protein transport</keyword>
<evidence type="ECO:0000256" key="4">
    <source>
        <dbReference type="ARBA" id="ARBA00022475"/>
    </source>
</evidence>
<evidence type="ECO:0000256" key="7">
    <source>
        <dbReference type="ARBA" id="ARBA00022927"/>
    </source>
</evidence>
<dbReference type="NCBIfam" id="TIGR01352">
    <property type="entry name" value="tonB_Cterm"/>
    <property type="match status" value="1"/>
</dbReference>
<comment type="subcellular location">
    <subcellularLocation>
        <location evidence="1">Cell inner membrane</location>
        <topology evidence="1">Single-pass membrane protein</topology>
        <orientation evidence="1">Periplasmic side</orientation>
    </subcellularLocation>
</comment>
<dbReference type="PROSITE" id="PS52015">
    <property type="entry name" value="TONB_CTD"/>
    <property type="match status" value="1"/>
</dbReference>
<comment type="similarity">
    <text evidence="2">Belongs to the TonB family.</text>
</comment>
<reference evidence="12 13" key="1">
    <citation type="submission" date="2023-06" db="EMBL/GenBank/DDBJ databases">
        <title>Pelomonas sp. APW6 16S ribosomal RNA gene genome sequencing and assembly.</title>
        <authorList>
            <person name="Woo H."/>
        </authorList>
    </citation>
    <scope>NUCLEOTIDE SEQUENCE [LARGE SCALE GENOMIC DNA]</scope>
    <source>
        <strain evidence="12 13">APW6</strain>
    </source>
</reference>
<evidence type="ECO:0000259" key="11">
    <source>
        <dbReference type="PROSITE" id="PS52015"/>
    </source>
</evidence>
<evidence type="ECO:0000313" key="13">
    <source>
        <dbReference type="Proteomes" id="UP001238603"/>
    </source>
</evidence>
<dbReference type="Pfam" id="PF03544">
    <property type="entry name" value="TonB_C"/>
    <property type="match status" value="1"/>
</dbReference>
<evidence type="ECO:0000256" key="8">
    <source>
        <dbReference type="ARBA" id="ARBA00022989"/>
    </source>
</evidence>
<keyword evidence="6" id="KW-0812">Transmembrane</keyword>
<dbReference type="Gene3D" id="3.30.1150.10">
    <property type="match status" value="1"/>
</dbReference>
<feature type="domain" description="TonB C-terminal" evidence="11">
    <location>
        <begin position="170"/>
        <end position="261"/>
    </location>
</feature>
<dbReference type="InterPro" id="IPR051045">
    <property type="entry name" value="TonB-dependent_transducer"/>
</dbReference>
<evidence type="ECO:0000256" key="1">
    <source>
        <dbReference type="ARBA" id="ARBA00004383"/>
    </source>
</evidence>
<name>A0ABT7LDH8_9BURK</name>
<evidence type="ECO:0000256" key="2">
    <source>
        <dbReference type="ARBA" id="ARBA00006555"/>
    </source>
</evidence>
<organism evidence="12 13">
    <name type="scientific">Roseateles subflavus</name>
    <dbReference type="NCBI Taxonomy" id="3053353"/>
    <lineage>
        <taxon>Bacteria</taxon>
        <taxon>Pseudomonadati</taxon>
        <taxon>Pseudomonadota</taxon>
        <taxon>Betaproteobacteria</taxon>
        <taxon>Burkholderiales</taxon>
        <taxon>Sphaerotilaceae</taxon>
        <taxon>Roseateles</taxon>
    </lineage>
</organism>
<gene>
    <name evidence="12" type="ORF">QRD43_03295</name>
</gene>
<evidence type="ECO:0000256" key="10">
    <source>
        <dbReference type="SAM" id="MobiDB-lite"/>
    </source>
</evidence>
<keyword evidence="4" id="KW-1003">Cell membrane</keyword>
<keyword evidence="13" id="KW-1185">Reference proteome</keyword>
<dbReference type="EMBL" id="JASVDS010000001">
    <property type="protein sequence ID" value="MDL5030920.1"/>
    <property type="molecule type" value="Genomic_DNA"/>
</dbReference>
<proteinExistence type="inferred from homology"/>
<evidence type="ECO:0000256" key="5">
    <source>
        <dbReference type="ARBA" id="ARBA00022519"/>
    </source>
</evidence>
<accession>A0ABT7LDH8</accession>
<dbReference type="InterPro" id="IPR006260">
    <property type="entry name" value="TonB/TolA_C"/>
</dbReference>
<evidence type="ECO:0000256" key="3">
    <source>
        <dbReference type="ARBA" id="ARBA00022448"/>
    </source>
</evidence>
<sequence length="261" mass="27605">MSQALASFPLDYSSTAAAPRGADAPRPAREAATPPVALHARPSAGLGDWRPPRRSKRLLLPVLGLHAVMAWGLVQMGVVPMPKRPAPVEVKLLSVAPPKTPPPPAVRTPVVPQFQQLTVPPVEVPIIQLAPTPVTAVVAENPPPRAAVTPTPAPAAVVAPGPAHAGPREVSASVVQYLQAPPIAVPALSRRLGEKGTVVLRVLVDRDGLPRQISVQQSSGFSRLDEQAQQAMRAARFKPHTENGEPVEMLVLTPIQYELGR</sequence>
<keyword evidence="3" id="KW-0813">Transport</keyword>
<dbReference type="PANTHER" id="PTHR33446">
    <property type="entry name" value="PROTEIN TONB-RELATED"/>
    <property type="match status" value="1"/>
</dbReference>
<comment type="caution">
    <text evidence="12">The sequence shown here is derived from an EMBL/GenBank/DDBJ whole genome shotgun (WGS) entry which is preliminary data.</text>
</comment>
<protein>
    <submittedName>
        <fullName evidence="12">TonB family protein</fullName>
    </submittedName>
</protein>
<feature type="compositionally biased region" description="Low complexity" evidence="10">
    <location>
        <begin position="16"/>
        <end position="37"/>
    </location>
</feature>
<evidence type="ECO:0000256" key="9">
    <source>
        <dbReference type="ARBA" id="ARBA00023136"/>
    </source>
</evidence>
<keyword evidence="9" id="KW-0472">Membrane</keyword>
<dbReference type="RefSeq" id="WP_285981042.1">
    <property type="nucleotide sequence ID" value="NZ_JASVDS010000001.1"/>
</dbReference>
<evidence type="ECO:0000256" key="6">
    <source>
        <dbReference type="ARBA" id="ARBA00022692"/>
    </source>
</evidence>
<keyword evidence="8" id="KW-1133">Transmembrane helix</keyword>
<evidence type="ECO:0000313" key="12">
    <source>
        <dbReference type="EMBL" id="MDL5030920.1"/>
    </source>
</evidence>
<keyword evidence="5" id="KW-0997">Cell inner membrane</keyword>
<dbReference type="SUPFAM" id="SSF74653">
    <property type="entry name" value="TolA/TonB C-terminal domain"/>
    <property type="match status" value="1"/>
</dbReference>
<feature type="region of interest" description="Disordered" evidence="10">
    <location>
        <begin position="15"/>
        <end position="51"/>
    </location>
</feature>
<dbReference type="InterPro" id="IPR037682">
    <property type="entry name" value="TonB_C"/>
</dbReference>
<dbReference type="Proteomes" id="UP001238603">
    <property type="component" value="Unassembled WGS sequence"/>
</dbReference>